<keyword evidence="3" id="KW-1185">Reference proteome</keyword>
<organism evidence="2 3">
    <name type="scientific">Botryotinia narcissicola</name>
    <dbReference type="NCBI Taxonomy" id="278944"/>
    <lineage>
        <taxon>Eukaryota</taxon>
        <taxon>Fungi</taxon>
        <taxon>Dikarya</taxon>
        <taxon>Ascomycota</taxon>
        <taxon>Pezizomycotina</taxon>
        <taxon>Leotiomycetes</taxon>
        <taxon>Helotiales</taxon>
        <taxon>Sclerotiniaceae</taxon>
        <taxon>Botryotinia</taxon>
    </lineage>
</organism>
<name>A0A4Z1I7E2_9HELO</name>
<dbReference type="Proteomes" id="UP000297452">
    <property type="component" value="Unassembled WGS sequence"/>
</dbReference>
<dbReference type="AlphaFoldDB" id="A0A4Z1I7E2"/>
<dbReference type="EMBL" id="PQXJ01000321">
    <property type="protein sequence ID" value="TGO52527.1"/>
    <property type="molecule type" value="Genomic_DNA"/>
</dbReference>
<evidence type="ECO:0000256" key="1">
    <source>
        <dbReference type="SAM" id="MobiDB-lite"/>
    </source>
</evidence>
<sequence length="455" mass="52615">MNPEVPAPKDSQDVQGGGCVQQAVELVGKMLEQIQIELEKMLSQRGEVPPEADALENEKDESQKRYKDLESNYQKISEELKVFGRQRPSRSRIELAQAKTDIEKLTAEIENLQAQCNDYQAQAHQYPQNVQKLETQLEELKNQNIELQRIRVERAEKDPDMWRRWVNRYNKIEINGPMWMWGPDYKNLVYLMQNLVFELELVEELKMELNSQEKSRDKFLKCAIDNGPGSLERILHLGRAIFQFLNDEISFQPVFGLDDEDEGEKMEAGLTTFEKKIRDASAGDYHIVSNVKRILANDFAGDVYESLDFHNWRKLTYRCGKCFRKRDSERRIAAIASAFEDFLKPVLKKQDTESSKGTMLRICREAFTLSQTLRAEPIDDYKIYAPEPGDAIVSHKNEKENTMVIHASEAGYPADEVGTVAYTCFGGLLFKDMHKQEWSPLVPARVVAKVEEKYW</sequence>
<reference evidence="2 3" key="1">
    <citation type="submission" date="2017-12" db="EMBL/GenBank/DDBJ databases">
        <title>Comparative genomics of Botrytis spp.</title>
        <authorList>
            <person name="Valero-Jimenez C.A."/>
            <person name="Tapia P."/>
            <person name="Veloso J."/>
            <person name="Silva-Moreno E."/>
            <person name="Staats M."/>
            <person name="Valdes J.H."/>
            <person name="Van Kan J.A.L."/>
        </authorList>
    </citation>
    <scope>NUCLEOTIDE SEQUENCE [LARGE SCALE GENOMIC DNA]</scope>
    <source>
        <strain evidence="2 3">MUCL2120</strain>
    </source>
</reference>
<feature type="compositionally biased region" description="Basic and acidic residues" evidence="1">
    <location>
        <begin position="56"/>
        <end position="65"/>
    </location>
</feature>
<comment type="caution">
    <text evidence="2">The sequence shown here is derived from an EMBL/GenBank/DDBJ whole genome shotgun (WGS) entry which is preliminary data.</text>
</comment>
<accession>A0A4Z1I7E2</accession>
<gene>
    <name evidence="2" type="ORF">BOTNAR_0321g00080</name>
</gene>
<protein>
    <submittedName>
        <fullName evidence="2">Uncharacterized protein</fullName>
    </submittedName>
</protein>
<dbReference type="Gene3D" id="1.10.287.1490">
    <property type="match status" value="1"/>
</dbReference>
<evidence type="ECO:0000313" key="2">
    <source>
        <dbReference type="EMBL" id="TGO52527.1"/>
    </source>
</evidence>
<proteinExistence type="predicted"/>
<evidence type="ECO:0000313" key="3">
    <source>
        <dbReference type="Proteomes" id="UP000297452"/>
    </source>
</evidence>
<feature type="region of interest" description="Disordered" evidence="1">
    <location>
        <begin position="44"/>
        <end position="65"/>
    </location>
</feature>
<dbReference type="OrthoDB" id="3529151at2759"/>